<dbReference type="PANTHER" id="PTHR38030">
    <property type="entry name" value="PROTOPORPHYRINOGEN IX DEHYDROGENASE [MENAQUINONE]"/>
    <property type="match status" value="1"/>
</dbReference>
<organism evidence="2">
    <name type="scientific">bioreactor metagenome</name>
    <dbReference type="NCBI Taxonomy" id="1076179"/>
    <lineage>
        <taxon>unclassified sequences</taxon>
        <taxon>metagenomes</taxon>
        <taxon>ecological metagenomes</taxon>
    </lineage>
</organism>
<dbReference type="AlphaFoldDB" id="A0A645IXV3"/>
<comment type="caution">
    <text evidence="2">The sequence shown here is derived from an EMBL/GenBank/DDBJ whole genome shotgun (WGS) entry which is preliminary data.</text>
</comment>
<accession>A0A645IXV3</accession>
<reference evidence="2" key="1">
    <citation type="submission" date="2019-08" db="EMBL/GenBank/DDBJ databases">
        <authorList>
            <person name="Kucharzyk K."/>
            <person name="Murdoch R.W."/>
            <person name="Higgins S."/>
            <person name="Loffler F."/>
        </authorList>
    </citation>
    <scope>NUCLEOTIDE SEQUENCE</scope>
</reference>
<dbReference type="InterPro" id="IPR029039">
    <property type="entry name" value="Flavoprotein-like_sf"/>
</dbReference>
<dbReference type="GO" id="GO:0006783">
    <property type="term" value="P:heme biosynthetic process"/>
    <property type="evidence" value="ECO:0007669"/>
    <property type="project" value="TreeGrafter"/>
</dbReference>
<proteinExistence type="predicted"/>
<dbReference type="EMBL" id="VSSQ01125174">
    <property type="protein sequence ID" value="MPN55672.1"/>
    <property type="molecule type" value="Genomic_DNA"/>
</dbReference>
<evidence type="ECO:0000259" key="1">
    <source>
        <dbReference type="Pfam" id="PF12724"/>
    </source>
</evidence>
<dbReference type="Pfam" id="PF12724">
    <property type="entry name" value="Flavodoxin_5"/>
    <property type="match status" value="1"/>
</dbReference>
<dbReference type="InterPro" id="IPR052200">
    <property type="entry name" value="Protoporphyrinogen_IX_DH"/>
</dbReference>
<dbReference type="GO" id="GO:0070819">
    <property type="term" value="F:menaquinone-dependent protoporphyrinogen oxidase activity"/>
    <property type="evidence" value="ECO:0007669"/>
    <property type="project" value="TreeGrafter"/>
</dbReference>
<dbReference type="Gene3D" id="3.40.50.360">
    <property type="match status" value="1"/>
</dbReference>
<evidence type="ECO:0000313" key="2">
    <source>
        <dbReference type="EMBL" id="MPN55672.1"/>
    </source>
</evidence>
<dbReference type="SUPFAM" id="SSF52218">
    <property type="entry name" value="Flavoproteins"/>
    <property type="match status" value="1"/>
</dbReference>
<dbReference type="InterPro" id="IPR026816">
    <property type="entry name" value="Flavodoxin_dom"/>
</dbReference>
<feature type="domain" description="Flavodoxin" evidence="1">
    <location>
        <begin position="2"/>
        <end position="121"/>
    </location>
</feature>
<name>A0A645IXV3_9ZZZZ</name>
<sequence length="150" mass="17194">MLEKISGEVDLYNLKDIKDIDISKYDKVIIGGSIYAGRIQKIVMEFCLKYIEELKKKKIGLFICCMNKKSEDIQLNSSFPQELLGVAQAKGNFGGEFRFKEMNFFEKLIVKMVSKSLAKEDNNSSTINSNEDISMLLEDNINRFAQIMNK</sequence>
<protein>
    <recommendedName>
        <fullName evidence="1">Flavodoxin domain-containing protein</fullName>
    </recommendedName>
</protein>
<dbReference type="GO" id="GO:0010181">
    <property type="term" value="F:FMN binding"/>
    <property type="evidence" value="ECO:0007669"/>
    <property type="project" value="TreeGrafter"/>
</dbReference>
<gene>
    <name evidence="2" type="ORF">SDC9_203356</name>
</gene>
<dbReference type="PANTHER" id="PTHR38030:SF2">
    <property type="entry name" value="PROTOPORPHYRINOGEN IX DEHYDROGENASE [QUINONE]"/>
    <property type="match status" value="1"/>
</dbReference>